<evidence type="ECO:0000259" key="3">
    <source>
        <dbReference type="PROSITE" id="PS50977"/>
    </source>
</evidence>
<reference evidence="5 6" key="1">
    <citation type="submission" date="2016-01" db="EMBL/GenBank/DDBJ databases">
        <title>The new phylogeny of the genus Mycobacterium.</title>
        <authorList>
            <person name="Tarcisio F."/>
            <person name="Conor M."/>
            <person name="Antonella G."/>
            <person name="Elisabetta G."/>
            <person name="Giulia F.S."/>
            <person name="Sara T."/>
            <person name="Anna F."/>
            <person name="Clotilde B."/>
            <person name="Roberto B."/>
            <person name="Veronica D.S."/>
            <person name="Fabio R."/>
            <person name="Monica P."/>
            <person name="Olivier J."/>
            <person name="Enrico T."/>
            <person name="Nicola S."/>
        </authorList>
    </citation>
    <scope>NUCLEOTIDE SEQUENCE [LARGE SCALE GENOMIC DNA]</scope>
    <source>
        <strain evidence="5 6">DSM 45541</strain>
    </source>
</reference>
<comment type="caution">
    <text evidence="5">The sequence shown here is derived from an EMBL/GenBank/DDBJ whole genome shotgun (WGS) entry which is preliminary data.</text>
</comment>
<dbReference type="PROSITE" id="PS50977">
    <property type="entry name" value="HTH_TETR_2"/>
    <property type="match status" value="1"/>
</dbReference>
<dbReference type="AlphaFoldDB" id="A0A1X1WSN5"/>
<keyword evidence="7" id="KW-1185">Reference proteome</keyword>
<accession>A0A1X1WSN5</accession>
<dbReference type="SUPFAM" id="SSF46689">
    <property type="entry name" value="Homeodomain-like"/>
    <property type="match status" value="1"/>
</dbReference>
<dbReference type="Proteomes" id="UP000193622">
    <property type="component" value="Unassembled WGS sequence"/>
</dbReference>
<evidence type="ECO:0000256" key="2">
    <source>
        <dbReference type="PROSITE-ProRule" id="PRU00335"/>
    </source>
</evidence>
<gene>
    <name evidence="5" type="ORF">AWC12_08900</name>
    <name evidence="4" type="ORF">OY187_04515</name>
</gene>
<dbReference type="Gene3D" id="1.10.357.10">
    <property type="entry name" value="Tetracycline Repressor, domain 2"/>
    <property type="match status" value="1"/>
</dbReference>
<dbReference type="Proteomes" id="UP001084650">
    <property type="component" value="Unassembled WGS sequence"/>
</dbReference>
<dbReference type="InterPro" id="IPR009057">
    <property type="entry name" value="Homeodomain-like_sf"/>
</dbReference>
<dbReference type="RefSeq" id="WP_085173504.1">
    <property type="nucleotide sequence ID" value="NZ_JAPQYE010000002.1"/>
</dbReference>
<evidence type="ECO:0000313" key="6">
    <source>
        <dbReference type="Proteomes" id="UP000193622"/>
    </source>
</evidence>
<dbReference type="EMBL" id="LQPC01000026">
    <property type="protein sequence ID" value="ORV89532.1"/>
    <property type="molecule type" value="Genomic_DNA"/>
</dbReference>
<dbReference type="InterPro" id="IPR001647">
    <property type="entry name" value="HTH_TetR"/>
</dbReference>
<proteinExistence type="predicted"/>
<evidence type="ECO:0000256" key="1">
    <source>
        <dbReference type="ARBA" id="ARBA00023125"/>
    </source>
</evidence>
<evidence type="ECO:0000313" key="7">
    <source>
        <dbReference type="Proteomes" id="UP001084650"/>
    </source>
</evidence>
<protein>
    <submittedName>
        <fullName evidence="4 5">Transcriptional regulator</fullName>
    </submittedName>
</protein>
<dbReference type="EMBL" id="JAPQYE010000002">
    <property type="protein sequence ID" value="MCZ0727299.1"/>
    <property type="molecule type" value="Genomic_DNA"/>
</dbReference>
<organism evidence="5 6">
    <name type="scientific">Mycolicibacterium iranicum</name>
    <name type="common">Mycobacterium iranicum</name>
    <dbReference type="NCBI Taxonomy" id="912594"/>
    <lineage>
        <taxon>Bacteria</taxon>
        <taxon>Bacillati</taxon>
        <taxon>Actinomycetota</taxon>
        <taxon>Actinomycetes</taxon>
        <taxon>Mycobacteriales</taxon>
        <taxon>Mycobacteriaceae</taxon>
        <taxon>Mycolicibacterium</taxon>
    </lineage>
</organism>
<dbReference type="GO" id="GO:0003677">
    <property type="term" value="F:DNA binding"/>
    <property type="evidence" value="ECO:0007669"/>
    <property type="project" value="UniProtKB-UniRule"/>
</dbReference>
<evidence type="ECO:0000313" key="4">
    <source>
        <dbReference type="EMBL" id="MCZ0727299.1"/>
    </source>
</evidence>
<evidence type="ECO:0000313" key="5">
    <source>
        <dbReference type="EMBL" id="ORV89532.1"/>
    </source>
</evidence>
<feature type="DNA-binding region" description="H-T-H motif" evidence="2">
    <location>
        <begin position="42"/>
        <end position="61"/>
    </location>
</feature>
<keyword evidence="1 2" id="KW-0238">DNA-binding</keyword>
<reference evidence="4" key="2">
    <citation type="submission" date="2022-12" db="EMBL/GenBank/DDBJ databases">
        <title>Whole genome sequence of Mycolicibacterium iranicum strain SBH312.</title>
        <authorList>
            <person name="Jani J."/>
            <person name="Arifin Mustapha Z."/>
            <person name="Ahmed K."/>
            <person name="Kai Ling C."/>
        </authorList>
    </citation>
    <scope>NUCLEOTIDE SEQUENCE</scope>
    <source>
        <strain evidence="4">SBH312</strain>
    </source>
</reference>
<name>A0A1X1WSN5_MYCIR</name>
<feature type="domain" description="HTH tetR-type" evidence="3">
    <location>
        <begin position="19"/>
        <end position="79"/>
    </location>
</feature>
<sequence>MHATPQRSYGGQSAEARRERRRSALLDAAIEAMVANEWRSVTVEKLCAAAGLNKRYFYESFAGLDEVGAAVVDDIADEVRASTMAALTQAGSDDVAGQAAAVVDALVRTLVADPRRARVLLGGVTSSPVLHQHRSAVMVGLTGVLMAHARTIHDVELERDPLAQVAPAFLIGGTADAILAFVDGRAKVSVDDLISSLTALWLITGNGAAEVARLRLGEELS</sequence>